<dbReference type="EMBL" id="JACIBY010000006">
    <property type="protein sequence ID" value="MBB3839317.1"/>
    <property type="molecule type" value="Genomic_DNA"/>
</dbReference>
<evidence type="ECO:0000313" key="3">
    <source>
        <dbReference type="Proteomes" id="UP000541352"/>
    </source>
</evidence>
<keyword evidence="3" id="KW-1185">Reference proteome</keyword>
<dbReference type="Proteomes" id="UP000541352">
    <property type="component" value="Unassembled WGS sequence"/>
</dbReference>
<name>A0A7W5ZL28_9BACT</name>
<protein>
    <submittedName>
        <fullName evidence="2">Uncharacterized protein</fullName>
    </submittedName>
</protein>
<sequence length="272" mass="29988">MKTLIMSLFLGLIGYSHVLCAQLTVTIRTGGDDLRGGQAAFVQLIYRNNTVSQEFDLNQGAGWGNNSMHTTSFQIQPIPNISNIAAVRIRYDGAPRKFPDTYDNWNLETLTVLLNGVQIAQCSGTPWHRFTGESASRDCKVSVQAPNPMTFNGCWASEWSDCNSNGKIVSSAKLSFKQDPHNKARWYGAWGGGSDSKGNQHSGFLLGTLDGHVLKGTWYEVIYQNSITCPNLTYSGTFQFTLGSNSSFSGTWTDTNGPCRGSKITMWWNGKR</sequence>
<organism evidence="2 3">
    <name type="scientific">Runella defluvii</name>
    <dbReference type="NCBI Taxonomy" id="370973"/>
    <lineage>
        <taxon>Bacteria</taxon>
        <taxon>Pseudomonadati</taxon>
        <taxon>Bacteroidota</taxon>
        <taxon>Cytophagia</taxon>
        <taxon>Cytophagales</taxon>
        <taxon>Spirosomataceae</taxon>
        <taxon>Runella</taxon>
    </lineage>
</organism>
<evidence type="ECO:0000256" key="1">
    <source>
        <dbReference type="SAM" id="SignalP"/>
    </source>
</evidence>
<dbReference type="AlphaFoldDB" id="A0A7W5ZL28"/>
<proteinExistence type="predicted"/>
<feature type="signal peptide" evidence="1">
    <location>
        <begin position="1"/>
        <end position="21"/>
    </location>
</feature>
<comment type="caution">
    <text evidence="2">The sequence shown here is derived from an EMBL/GenBank/DDBJ whole genome shotgun (WGS) entry which is preliminary data.</text>
</comment>
<evidence type="ECO:0000313" key="2">
    <source>
        <dbReference type="EMBL" id="MBB3839317.1"/>
    </source>
</evidence>
<keyword evidence="1" id="KW-0732">Signal</keyword>
<accession>A0A7W5ZL28</accession>
<gene>
    <name evidence="2" type="ORF">FHS57_003323</name>
</gene>
<reference evidence="2 3" key="1">
    <citation type="submission" date="2020-08" db="EMBL/GenBank/DDBJ databases">
        <title>Genomic Encyclopedia of Type Strains, Phase IV (KMG-IV): sequencing the most valuable type-strain genomes for metagenomic binning, comparative biology and taxonomic classification.</title>
        <authorList>
            <person name="Goeker M."/>
        </authorList>
    </citation>
    <scope>NUCLEOTIDE SEQUENCE [LARGE SCALE GENOMIC DNA]</scope>
    <source>
        <strain evidence="2 3">DSM 17976</strain>
    </source>
</reference>
<dbReference type="RefSeq" id="WP_183975463.1">
    <property type="nucleotide sequence ID" value="NZ_JACIBY010000006.1"/>
</dbReference>
<feature type="chain" id="PRO_5030719506" evidence="1">
    <location>
        <begin position="22"/>
        <end position="272"/>
    </location>
</feature>